<dbReference type="Pfam" id="PF13416">
    <property type="entry name" value="SBP_bac_8"/>
    <property type="match status" value="1"/>
</dbReference>
<sequence>MKIFLKPLLIIIVIFFNIFILQSCDVPQKEQQNITKLTFWHGINPPPNREVFSKLLNKFNQSHPDIKVEDFYIGQPDQQLPKILTAIVGKQPPDMLWYTPQLTSQLVELDAIIPLEKWLNNSPRKTEIIPSLFETMELNRQIYSIPFATNNTAIFYRPSLFKEAGIQTIPQTWEELQKAAEKLTKDLDGDGKIDQHGMLLSLGKEEWVVFVWLPLMYSAGAEFGQNNQFNLVQDGTIKALEFGSNLVKNNLAILSPPERGYELDNFINGKVAMQITGPWTLGQLNQTKIDYDAFPIPKLEKSATVLGGENLFVFKTTPLREKACLEFLEYILSEEFQTPWAIKTGYLPINLKSEQSEEYQAFVKENPVLNIFLQQMKWVRSRPIMLGYNHLSENLGRAIESSLLGEKSPEEALDTAQKRLELILQDLP</sequence>
<dbReference type="InterPro" id="IPR006059">
    <property type="entry name" value="SBP"/>
</dbReference>
<dbReference type="GO" id="GO:1901982">
    <property type="term" value="F:maltose binding"/>
    <property type="evidence" value="ECO:0007669"/>
    <property type="project" value="TreeGrafter"/>
</dbReference>
<dbReference type="EMBL" id="PXOH01000013">
    <property type="protein sequence ID" value="PSF36577.1"/>
    <property type="molecule type" value="Genomic_DNA"/>
</dbReference>
<dbReference type="OrthoDB" id="383712at2"/>
<dbReference type="PROSITE" id="PS51257">
    <property type="entry name" value="PROKAR_LIPOPROTEIN"/>
    <property type="match status" value="1"/>
</dbReference>
<name>A0A2T1LWP6_9CHRO</name>
<keyword evidence="2" id="KW-0813">Transport</keyword>
<dbReference type="Gene3D" id="3.40.190.10">
    <property type="entry name" value="Periplasmic binding protein-like II"/>
    <property type="match status" value="1"/>
</dbReference>
<dbReference type="CDD" id="cd14748">
    <property type="entry name" value="PBP2_UgpB"/>
    <property type="match status" value="1"/>
</dbReference>
<accession>A0A2T1LWP6</accession>
<dbReference type="GO" id="GO:0042956">
    <property type="term" value="P:maltodextrin transmembrane transport"/>
    <property type="evidence" value="ECO:0007669"/>
    <property type="project" value="TreeGrafter"/>
</dbReference>
<keyword evidence="3" id="KW-0732">Signal</keyword>
<gene>
    <name evidence="4" type="ORF">C7H19_12920</name>
</gene>
<keyword evidence="5" id="KW-1185">Reference proteome</keyword>
<evidence type="ECO:0000256" key="2">
    <source>
        <dbReference type="ARBA" id="ARBA00022448"/>
    </source>
</evidence>
<dbReference type="RefSeq" id="WP_106457293.1">
    <property type="nucleotide sequence ID" value="NZ_PXOH01000013.1"/>
</dbReference>
<dbReference type="GO" id="GO:0015768">
    <property type="term" value="P:maltose transport"/>
    <property type="evidence" value="ECO:0007669"/>
    <property type="project" value="TreeGrafter"/>
</dbReference>
<protein>
    <submittedName>
        <fullName evidence="4">ABC transporter substrate-binding protein</fullName>
    </submittedName>
</protein>
<comment type="similarity">
    <text evidence="1">Belongs to the bacterial solute-binding protein 1 family.</text>
</comment>
<reference evidence="4 5" key="2">
    <citation type="submission" date="2018-03" db="EMBL/GenBank/DDBJ databases">
        <authorList>
            <person name="Keele B.F."/>
        </authorList>
    </citation>
    <scope>NUCLEOTIDE SEQUENCE [LARGE SCALE GENOMIC DNA]</scope>
    <source>
        <strain evidence="4 5">CCALA 016</strain>
    </source>
</reference>
<dbReference type="PANTHER" id="PTHR30061:SF50">
    <property type="entry name" value="MALTOSE_MALTODEXTRIN-BINDING PERIPLASMIC PROTEIN"/>
    <property type="match status" value="1"/>
</dbReference>
<dbReference type="SUPFAM" id="SSF53850">
    <property type="entry name" value="Periplasmic binding protein-like II"/>
    <property type="match status" value="1"/>
</dbReference>
<evidence type="ECO:0000256" key="1">
    <source>
        <dbReference type="ARBA" id="ARBA00008520"/>
    </source>
</evidence>
<reference evidence="4 5" key="1">
    <citation type="submission" date="2018-03" db="EMBL/GenBank/DDBJ databases">
        <title>The ancient ancestry and fast evolution of plastids.</title>
        <authorList>
            <person name="Moore K.R."/>
            <person name="Magnabosco C."/>
            <person name="Momper L."/>
            <person name="Gold D.A."/>
            <person name="Bosak T."/>
            <person name="Fournier G.P."/>
        </authorList>
    </citation>
    <scope>NUCLEOTIDE SEQUENCE [LARGE SCALE GENOMIC DNA]</scope>
    <source>
        <strain evidence="4 5">CCALA 016</strain>
    </source>
</reference>
<dbReference type="PANTHER" id="PTHR30061">
    <property type="entry name" value="MALTOSE-BINDING PERIPLASMIC PROTEIN"/>
    <property type="match status" value="1"/>
</dbReference>
<dbReference type="GO" id="GO:0055052">
    <property type="term" value="C:ATP-binding cassette (ABC) transporter complex, substrate-binding subunit-containing"/>
    <property type="evidence" value="ECO:0007669"/>
    <property type="project" value="TreeGrafter"/>
</dbReference>
<comment type="caution">
    <text evidence="4">The sequence shown here is derived from an EMBL/GenBank/DDBJ whole genome shotgun (WGS) entry which is preliminary data.</text>
</comment>
<dbReference type="Proteomes" id="UP000239001">
    <property type="component" value="Unassembled WGS sequence"/>
</dbReference>
<proteinExistence type="inferred from homology"/>
<dbReference type="AlphaFoldDB" id="A0A2T1LWP6"/>
<evidence type="ECO:0000256" key="3">
    <source>
        <dbReference type="ARBA" id="ARBA00022729"/>
    </source>
</evidence>
<evidence type="ECO:0000313" key="4">
    <source>
        <dbReference type="EMBL" id="PSF36577.1"/>
    </source>
</evidence>
<evidence type="ECO:0000313" key="5">
    <source>
        <dbReference type="Proteomes" id="UP000239001"/>
    </source>
</evidence>
<organism evidence="4 5">
    <name type="scientific">Aphanothece hegewaldii CCALA 016</name>
    <dbReference type="NCBI Taxonomy" id="2107694"/>
    <lineage>
        <taxon>Bacteria</taxon>
        <taxon>Bacillati</taxon>
        <taxon>Cyanobacteriota</taxon>
        <taxon>Cyanophyceae</taxon>
        <taxon>Oscillatoriophycideae</taxon>
        <taxon>Chroococcales</taxon>
        <taxon>Aphanothecaceae</taxon>
        <taxon>Aphanothece</taxon>
    </lineage>
</organism>